<dbReference type="SUPFAM" id="SSF52540">
    <property type="entry name" value="P-loop containing nucleoside triphosphate hydrolases"/>
    <property type="match status" value="1"/>
</dbReference>
<name>A0A1C3EL22_9PLAN</name>
<dbReference type="Gene3D" id="3.40.50.300">
    <property type="entry name" value="P-loop containing nucleotide triphosphate hydrolases"/>
    <property type="match status" value="1"/>
</dbReference>
<protein>
    <submittedName>
        <fullName evidence="2">Recombinase RecA</fullName>
    </submittedName>
</protein>
<sequence length="302" mass="33968">MSARHSTGIPELDQLLGGGLIPGTLTVILGATGIGKTQLGIQFADAGIHQEGAPGCIADLTTRGDSQNHLAYAARMRDWQLKTTDSAEGNQAGENLLYGAGVFQHLEDRAQYLNLLEMTGRRVTRESTTAEEWQDWKAEWNHRLERAIAFFYRNFVGGTRRCVIDGIEPAARSADSQQFEMFSYIYHQILRKDHDWLARDLFRIRYRELEPLVMQHAYETSQISCLLLATSHEVMLEDLIRRPIATGDELSNANTIILMGKIHEGTRMSRALYVAKHRGSPCEESIVPYTITESGLKLHPSR</sequence>
<evidence type="ECO:0000259" key="1">
    <source>
        <dbReference type="Pfam" id="PF06745"/>
    </source>
</evidence>
<dbReference type="PANTHER" id="PTHR42926:SF1">
    <property type="entry name" value="CIRCADIAN CLOCK OSCILLATOR PROTEIN KAIC 1"/>
    <property type="match status" value="1"/>
</dbReference>
<proteinExistence type="predicted"/>
<dbReference type="InterPro" id="IPR051347">
    <property type="entry name" value="Circadian_clock_KaiC-rel"/>
</dbReference>
<dbReference type="STRING" id="1841610.A6X21_17940"/>
<dbReference type="Proteomes" id="UP000094828">
    <property type="component" value="Unassembled WGS sequence"/>
</dbReference>
<comment type="caution">
    <text evidence="2">The sequence shown here is derived from an EMBL/GenBank/DDBJ whole genome shotgun (WGS) entry which is preliminary data.</text>
</comment>
<dbReference type="PANTHER" id="PTHR42926">
    <property type="match status" value="1"/>
</dbReference>
<reference evidence="2 3" key="1">
    <citation type="submission" date="2016-05" db="EMBL/GenBank/DDBJ databases">
        <title>Genomic and physiological characterization of Planctopirus sp. isolated from fresh water lake.</title>
        <authorList>
            <person name="Subhash Y."/>
            <person name="Ramana C."/>
        </authorList>
    </citation>
    <scope>NUCLEOTIDE SEQUENCE [LARGE SCALE GENOMIC DNA]</scope>
    <source>
        <strain evidence="2 3">JC280</strain>
    </source>
</reference>
<dbReference type="PRINTS" id="PR01874">
    <property type="entry name" value="DNAREPAIRADA"/>
</dbReference>
<dbReference type="OrthoDB" id="248166at2"/>
<gene>
    <name evidence="2" type="ORF">A6X21_17940</name>
</gene>
<accession>A0A1C3EL22</accession>
<dbReference type="InterPro" id="IPR027417">
    <property type="entry name" value="P-loop_NTPase"/>
</dbReference>
<organism evidence="2 3">
    <name type="scientific">Planctopirus hydrillae</name>
    <dbReference type="NCBI Taxonomy" id="1841610"/>
    <lineage>
        <taxon>Bacteria</taxon>
        <taxon>Pseudomonadati</taxon>
        <taxon>Planctomycetota</taxon>
        <taxon>Planctomycetia</taxon>
        <taxon>Planctomycetales</taxon>
        <taxon>Planctomycetaceae</taxon>
        <taxon>Planctopirus</taxon>
    </lineage>
</organism>
<dbReference type="AlphaFoldDB" id="A0A1C3EL22"/>
<dbReference type="Pfam" id="PF06745">
    <property type="entry name" value="ATPase"/>
    <property type="match status" value="1"/>
</dbReference>
<dbReference type="EMBL" id="LYDR01000046">
    <property type="protein sequence ID" value="ODA33929.1"/>
    <property type="molecule type" value="Genomic_DNA"/>
</dbReference>
<feature type="domain" description="KaiC-like" evidence="1">
    <location>
        <begin position="6"/>
        <end position="83"/>
    </location>
</feature>
<evidence type="ECO:0000313" key="2">
    <source>
        <dbReference type="EMBL" id="ODA33929.1"/>
    </source>
</evidence>
<dbReference type="RefSeq" id="WP_068846748.1">
    <property type="nucleotide sequence ID" value="NZ_LYDR01000046.1"/>
</dbReference>
<dbReference type="InterPro" id="IPR014774">
    <property type="entry name" value="KaiC-like_dom"/>
</dbReference>
<evidence type="ECO:0000313" key="3">
    <source>
        <dbReference type="Proteomes" id="UP000094828"/>
    </source>
</evidence>
<keyword evidence="3" id="KW-1185">Reference proteome</keyword>